<protein>
    <recommendedName>
        <fullName evidence="5">Esterase</fullName>
    </recommendedName>
</protein>
<keyword evidence="2" id="KW-0378">Hydrolase</keyword>
<proteinExistence type="predicted"/>
<dbReference type="Gene3D" id="3.40.50.1820">
    <property type="entry name" value="alpha/beta hydrolase"/>
    <property type="match status" value="1"/>
</dbReference>
<name>A0ABS5Q9T3_9PROT</name>
<dbReference type="RefSeq" id="WP_213668874.1">
    <property type="nucleotide sequence ID" value="NZ_JAHCDA010000001.1"/>
</dbReference>
<dbReference type="InterPro" id="IPR050955">
    <property type="entry name" value="Plant_Biomass_Hydrol_Est"/>
</dbReference>
<organism evidence="3 4">
    <name type="scientific">Roseococcus pinisoli</name>
    <dbReference type="NCBI Taxonomy" id="2835040"/>
    <lineage>
        <taxon>Bacteria</taxon>
        <taxon>Pseudomonadati</taxon>
        <taxon>Pseudomonadota</taxon>
        <taxon>Alphaproteobacteria</taxon>
        <taxon>Acetobacterales</taxon>
        <taxon>Roseomonadaceae</taxon>
        <taxon>Roseococcus</taxon>
    </lineage>
</organism>
<evidence type="ECO:0000313" key="3">
    <source>
        <dbReference type="EMBL" id="MBS7810242.1"/>
    </source>
</evidence>
<dbReference type="InterPro" id="IPR029058">
    <property type="entry name" value="AB_hydrolase_fold"/>
</dbReference>
<keyword evidence="4" id="KW-1185">Reference proteome</keyword>
<dbReference type="PANTHER" id="PTHR43037:SF5">
    <property type="entry name" value="FERULOYL ESTERASE"/>
    <property type="match status" value="1"/>
</dbReference>
<evidence type="ECO:0008006" key="5">
    <source>
        <dbReference type="Google" id="ProtNLM"/>
    </source>
</evidence>
<dbReference type="PANTHER" id="PTHR43037">
    <property type="entry name" value="UNNAMED PRODUCT-RELATED"/>
    <property type="match status" value="1"/>
</dbReference>
<dbReference type="EMBL" id="JAHCDA010000001">
    <property type="protein sequence ID" value="MBS7810242.1"/>
    <property type="molecule type" value="Genomic_DNA"/>
</dbReference>
<sequence>MDALSFSEEAQAGWLSGRLSARPGSPIAPPLPAGLQHPLGEGEGRPLLHVPASLPEGEVPLLVMFHGAGSDPARALHRLGGEPEQRQCLVLAIKSRSATWDVLQGGYGYDVAVLDYALTAVFRRFPVDPRRLAIAGFSDGASYALSLGIANGDLFAQAIGFSPGFVAPGPRRGRPGIFVSHGRDDEILPIDRCGRMVTALLREEGYAVRYLEFEGGHILPPQMVSEALASLAPPAG</sequence>
<dbReference type="SUPFAM" id="SSF53474">
    <property type="entry name" value="alpha/beta-Hydrolases"/>
    <property type="match status" value="1"/>
</dbReference>
<gene>
    <name evidence="3" type="ORF">KHU32_04785</name>
</gene>
<reference evidence="3 4" key="1">
    <citation type="submission" date="2021-05" db="EMBL/GenBank/DDBJ databases">
        <title>Roseococcus sp. XZZS9, whole genome shotgun sequencing project.</title>
        <authorList>
            <person name="Zhao G."/>
            <person name="Shen L."/>
        </authorList>
    </citation>
    <scope>NUCLEOTIDE SEQUENCE [LARGE SCALE GENOMIC DNA]</scope>
    <source>
        <strain evidence="3 4">XZZS9</strain>
    </source>
</reference>
<dbReference type="Proteomes" id="UP000766336">
    <property type="component" value="Unassembled WGS sequence"/>
</dbReference>
<evidence type="ECO:0000256" key="1">
    <source>
        <dbReference type="ARBA" id="ARBA00022729"/>
    </source>
</evidence>
<keyword evidence="1" id="KW-0732">Signal</keyword>
<accession>A0ABS5Q9T3</accession>
<comment type="caution">
    <text evidence="3">The sequence shown here is derived from an EMBL/GenBank/DDBJ whole genome shotgun (WGS) entry which is preliminary data.</text>
</comment>
<evidence type="ECO:0000256" key="2">
    <source>
        <dbReference type="ARBA" id="ARBA00022801"/>
    </source>
</evidence>
<evidence type="ECO:0000313" key="4">
    <source>
        <dbReference type="Proteomes" id="UP000766336"/>
    </source>
</evidence>